<evidence type="ECO:0000256" key="4">
    <source>
        <dbReference type="ARBA" id="ARBA00022989"/>
    </source>
</evidence>
<dbReference type="Pfam" id="PF01810">
    <property type="entry name" value="LysE"/>
    <property type="match status" value="1"/>
</dbReference>
<keyword evidence="4 6" id="KW-1133">Transmembrane helix</keyword>
<keyword evidence="8" id="KW-1185">Reference proteome</keyword>
<evidence type="ECO:0000256" key="2">
    <source>
        <dbReference type="ARBA" id="ARBA00022475"/>
    </source>
</evidence>
<dbReference type="InterPro" id="IPR001123">
    <property type="entry name" value="LeuE-type"/>
</dbReference>
<sequence>MSFEHWLAFAAASAVMLAIPGPTVLLVISYALGHGRKSAGATVAGVALGDFTAMTASMLGLGALLATSAALFTVLKWVGAAYLIYLGIKLWRAPVAKGAVAEADDAKPVRIFLHAYAVTALNPKSIVFFVAFLPQFLVAGAPLLPQMVLFEATFLVLATLNALTYALIASGARKTIRRPSVQRVVNRVGGSLLIGAGLLTMGWRRAAG</sequence>
<evidence type="ECO:0000256" key="6">
    <source>
        <dbReference type="SAM" id="Phobius"/>
    </source>
</evidence>
<keyword evidence="2" id="KW-1003">Cell membrane</keyword>
<keyword evidence="5 6" id="KW-0472">Membrane</keyword>
<proteinExistence type="predicted"/>
<name>A0ABU0HDR8_9HYPH</name>
<organism evidence="7 8">
    <name type="scientific">Kaistia dalseonensis</name>
    <dbReference type="NCBI Taxonomy" id="410840"/>
    <lineage>
        <taxon>Bacteria</taxon>
        <taxon>Pseudomonadati</taxon>
        <taxon>Pseudomonadota</taxon>
        <taxon>Alphaproteobacteria</taxon>
        <taxon>Hyphomicrobiales</taxon>
        <taxon>Kaistiaceae</taxon>
        <taxon>Kaistia</taxon>
    </lineage>
</organism>
<feature type="transmembrane region" description="Helical" evidence="6">
    <location>
        <begin position="150"/>
        <end position="172"/>
    </location>
</feature>
<dbReference type="PANTHER" id="PTHR30086">
    <property type="entry name" value="ARGININE EXPORTER PROTEIN ARGO"/>
    <property type="match status" value="1"/>
</dbReference>
<evidence type="ECO:0000313" key="7">
    <source>
        <dbReference type="EMBL" id="MDQ0440466.1"/>
    </source>
</evidence>
<feature type="transmembrane region" description="Helical" evidence="6">
    <location>
        <begin position="6"/>
        <end position="32"/>
    </location>
</feature>
<feature type="transmembrane region" description="Helical" evidence="6">
    <location>
        <begin position="69"/>
        <end position="88"/>
    </location>
</feature>
<accession>A0ABU0HDR8</accession>
<protein>
    <submittedName>
        <fullName evidence="7">Threonine/homoserine/homoserine lactone efflux protein</fullName>
    </submittedName>
</protein>
<dbReference type="RefSeq" id="WP_266351345.1">
    <property type="nucleotide sequence ID" value="NZ_JAPKNG010000008.1"/>
</dbReference>
<evidence type="ECO:0000256" key="3">
    <source>
        <dbReference type="ARBA" id="ARBA00022692"/>
    </source>
</evidence>
<feature type="transmembrane region" description="Helical" evidence="6">
    <location>
        <begin position="39"/>
        <end position="63"/>
    </location>
</feature>
<comment type="caution">
    <text evidence="7">The sequence shown here is derived from an EMBL/GenBank/DDBJ whole genome shotgun (WGS) entry which is preliminary data.</text>
</comment>
<dbReference type="PANTHER" id="PTHR30086:SF20">
    <property type="entry name" value="ARGININE EXPORTER PROTEIN ARGO-RELATED"/>
    <property type="match status" value="1"/>
</dbReference>
<dbReference type="Proteomes" id="UP001241603">
    <property type="component" value="Unassembled WGS sequence"/>
</dbReference>
<feature type="transmembrane region" description="Helical" evidence="6">
    <location>
        <begin position="184"/>
        <end position="203"/>
    </location>
</feature>
<dbReference type="EMBL" id="JAUSVO010000008">
    <property type="protein sequence ID" value="MDQ0440466.1"/>
    <property type="molecule type" value="Genomic_DNA"/>
</dbReference>
<evidence type="ECO:0000256" key="1">
    <source>
        <dbReference type="ARBA" id="ARBA00004651"/>
    </source>
</evidence>
<gene>
    <name evidence="7" type="ORF">QO014_004881</name>
</gene>
<reference evidence="7 8" key="1">
    <citation type="submission" date="2023-07" db="EMBL/GenBank/DDBJ databases">
        <title>Genomic Encyclopedia of Type Strains, Phase IV (KMG-IV): sequencing the most valuable type-strain genomes for metagenomic binning, comparative biology and taxonomic classification.</title>
        <authorList>
            <person name="Goeker M."/>
        </authorList>
    </citation>
    <scope>NUCLEOTIDE SEQUENCE [LARGE SCALE GENOMIC DNA]</scope>
    <source>
        <strain evidence="7 8">B6-8</strain>
    </source>
</reference>
<evidence type="ECO:0000313" key="8">
    <source>
        <dbReference type="Proteomes" id="UP001241603"/>
    </source>
</evidence>
<comment type="subcellular location">
    <subcellularLocation>
        <location evidence="1">Cell membrane</location>
        <topology evidence="1">Multi-pass membrane protein</topology>
    </subcellularLocation>
</comment>
<dbReference type="PIRSF" id="PIRSF006324">
    <property type="entry name" value="LeuE"/>
    <property type="match status" value="1"/>
</dbReference>
<keyword evidence="3 6" id="KW-0812">Transmembrane</keyword>
<evidence type="ECO:0000256" key="5">
    <source>
        <dbReference type="ARBA" id="ARBA00023136"/>
    </source>
</evidence>